<feature type="region of interest" description="Disordered" evidence="1">
    <location>
        <begin position="436"/>
        <end position="467"/>
    </location>
</feature>
<dbReference type="SUPFAM" id="SSF52833">
    <property type="entry name" value="Thioredoxin-like"/>
    <property type="match status" value="1"/>
</dbReference>
<dbReference type="Pfam" id="PF06999">
    <property type="entry name" value="Suc_Fer-like"/>
    <property type="match status" value="1"/>
</dbReference>
<name>A0ABD1ZME1_9MARC</name>
<accession>A0ABD1ZME1</accession>
<evidence type="ECO:0000313" key="2">
    <source>
        <dbReference type="EMBL" id="KAL2652495.1"/>
    </source>
</evidence>
<proteinExistence type="predicted"/>
<dbReference type="InterPro" id="IPR009737">
    <property type="entry name" value="Aim32/Apd1-like"/>
</dbReference>
<dbReference type="InterPro" id="IPR036249">
    <property type="entry name" value="Thioredoxin-like_sf"/>
</dbReference>
<dbReference type="PANTHER" id="PTHR31902">
    <property type="entry name" value="ACTIN PATCHES DISTAL PROTEIN 1"/>
    <property type="match status" value="1"/>
</dbReference>
<comment type="caution">
    <text evidence="2">The sequence shown here is derived from an EMBL/GenBank/DDBJ whole genome shotgun (WGS) entry which is preliminary data.</text>
</comment>
<organism evidence="2 3">
    <name type="scientific">Riccia fluitans</name>
    <dbReference type="NCBI Taxonomy" id="41844"/>
    <lineage>
        <taxon>Eukaryota</taxon>
        <taxon>Viridiplantae</taxon>
        <taxon>Streptophyta</taxon>
        <taxon>Embryophyta</taxon>
        <taxon>Marchantiophyta</taxon>
        <taxon>Marchantiopsida</taxon>
        <taxon>Marchantiidae</taxon>
        <taxon>Marchantiales</taxon>
        <taxon>Ricciaceae</taxon>
        <taxon>Riccia</taxon>
    </lineage>
</organism>
<gene>
    <name evidence="2" type="ORF">R1flu_020623</name>
</gene>
<dbReference type="AlphaFoldDB" id="A0ABD1ZME1"/>
<dbReference type="FunFam" id="3.40.30.10:FF:000213">
    <property type="entry name" value="APD1p protein"/>
    <property type="match status" value="1"/>
</dbReference>
<evidence type="ECO:0000256" key="1">
    <source>
        <dbReference type="SAM" id="MobiDB-lite"/>
    </source>
</evidence>
<dbReference type="PANTHER" id="PTHR31902:SF14">
    <property type="entry name" value="ACTIN PATCHES DISTAL PROTEIN 1"/>
    <property type="match status" value="1"/>
</dbReference>
<evidence type="ECO:0000313" key="3">
    <source>
        <dbReference type="Proteomes" id="UP001605036"/>
    </source>
</evidence>
<keyword evidence="3" id="KW-1185">Reference proteome</keyword>
<sequence length="518" mass="56092">MLGLYAATAARCARSYSLFLQTGEGGRRIRLFVVPQRVEERGGKISSPVGIFWCVNTNEKGFGRWKSLYPSIIGGGGRVEERRVLLAEFGVSGNTLRRRKTSKMSMPEGGGEVADSVRVGSDSGGGGGSLLQSGAGAKAAGEGDAMIVDQGFTRSEMYSEPLIGSVAHYERHVFLCYKNPESWPARVEAANFDRLPRYLVAALRARKNDMPRKTKLTICEGRDGTDSSSGDVLIFPEMVRYRGLTHFDVDSFVEDVLVRGKDWAGSSKAEHLPGSYVFVCAHTSRDARCGACGPVLIQKFQEEIGARQLEGQIFVRPCSHIGGHKYAGNVIIFSRSGLGQVSGHWYGYVVPEDVAVLLDQHIGQGKIIERLWRGQMGLVEEDQKILQEQRLRCQKEGVNGCACAEKQVEGRDGKGGFAGTCCQILGTDEAASEGVGFPDGANGEPFEEPESPRVEVTTSSKASAPEARPVGGWSCSFVKMPKWIKTWEREDTHAALAVVGVAVLVAVAVHLHRSSSSS</sequence>
<reference evidence="2 3" key="1">
    <citation type="submission" date="2024-09" db="EMBL/GenBank/DDBJ databases">
        <title>Chromosome-scale assembly of Riccia fluitans.</title>
        <authorList>
            <person name="Paukszto L."/>
            <person name="Sawicki J."/>
            <person name="Karawczyk K."/>
            <person name="Piernik-Szablinska J."/>
            <person name="Szczecinska M."/>
            <person name="Mazdziarz M."/>
        </authorList>
    </citation>
    <scope>NUCLEOTIDE SEQUENCE [LARGE SCALE GENOMIC DNA]</scope>
    <source>
        <strain evidence="2">Rf_01</strain>
        <tissue evidence="2">Aerial parts of the thallus</tissue>
    </source>
</reference>
<protein>
    <submittedName>
        <fullName evidence="2">Uncharacterized protein</fullName>
    </submittedName>
</protein>
<dbReference type="CDD" id="cd03062">
    <property type="entry name" value="TRX_Fd_Sucrase"/>
    <property type="match status" value="1"/>
</dbReference>
<dbReference type="EMBL" id="JBHFFA010000001">
    <property type="protein sequence ID" value="KAL2652495.1"/>
    <property type="molecule type" value="Genomic_DNA"/>
</dbReference>
<dbReference type="Gene3D" id="3.40.30.10">
    <property type="entry name" value="Glutaredoxin"/>
    <property type="match status" value="1"/>
</dbReference>
<dbReference type="Proteomes" id="UP001605036">
    <property type="component" value="Unassembled WGS sequence"/>
</dbReference>